<gene>
    <name evidence="4" type="primary">GRE2_1</name>
    <name evidence="4" type="ORF">EIP91_002286</name>
</gene>
<organism evidence="4 5">
    <name type="scientific">Steccherinum ochraceum</name>
    <dbReference type="NCBI Taxonomy" id="92696"/>
    <lineage>
        <taxon>Eukaryota</taxon>
        <taxon>Fungi</taxon>
        <taxon>Dikarya</taxon>
        <taxon>Basidiomycota</taxon>
        <taxon>Agaricomycotina</taxon>
        <taxon>Agaricomycetes</taxon>
        <taxon>Polyporales</taxon>
        <taxon>Steccherinaceae</taxon>
        <taxon>Steccherinum</taxon>
    </lineage>
</organism>
<evidence type="ECO:0000259" key="3">
    <source>
        <dbReference type="Pfam" id="PF01370"/>
    </source>
</evidence>
<dbReference type="InterPro" id="IPR036291">
    <property type="entry name" value="NAD(P)-bd_dom_sf"/>
</dbReference>
<dbReference type="PANTHER" id="PTHR10366">
    <property type="entry name" value="NAD DEPENDENT EPIMERASE/DEHYDRATASE"/>
    <property type="match status" value="1"/>
</dbReference>
<accession>A0A4R0RCD9</accession>
<dbReference type="Pfam" id="PF01370">
    <property type="entry name" value="Epimerase"/>
    <property type="match status" value="1"/>
</dbReference>
<dbReference type="Proteomes" id="UP000292702">
    <property type="component" value="Unassembled WGS sequence"/>
</dbReference>
<comment type="caution">
    <text evidence="4">The sequence shown here is derived from an EMBL/GenBank/DDBJ whole genome shotgun (WGS) entry which is preliminary data.</text>
</comment>
<dbReference type="EMBL" id="RWJN01000167">
    <property type="protein sequence ID" value="TCD65710.1"/>
    <property type="molecule type" value="Genomic_DNA"/>
</dbReference>
<feature type="domain" description="NAD-dependent epimerase/dehydratase" evidence="3">
    <location>
        <begin position="9"/>
        <end position="259"/>
    </location>
</feature>
<dbReference type="OrthoDB" id="2735536at2759"/>
<comment type="similarity">
    <text evidence="2">Belongs to the NAD(P)-dependent epimerase/dehydratase family. Dihydroflavonol-4-reductase subfamily.</text>
</comment>
<dbReference type="STRING" id="92696.A0A4R0RCD9"/>
<sequence>MPAIKSGKVLVTGSNGYISVWIVRLLLEAGFSVRGTIRTPDKAAYLQKLFASYGDKLEFVVVKDITLPGAFDEAVKGVDAIEHLASPFHMKSSHPDDMIIPAVQGTHTILQSALQHGKNVKRIVITSSSASVDEFLDYAKIYTEDDWNNQSVREAKEKGKDCPPVHSYRASKTLAEKEAWKFVEEHNGQLTFDIVAICPVYVYGPVIQEVKSVDALNTSMASWYNNVVKGTADDDTLANVGGSWVDVRDVAATHVKSLMVEGAGNKRILNSAGEYKWQDWILAARKIDPKLSAGNTSYDPEKAVHLNRFGSTRMHDILGIAYHTEEETARDSLANFREHGWY</sequence>
<evidence type="ECO:0000313" key="5">
    <source>
        <dbReference type="Proteomes" id="UP000292702"/>
    </source>
</evidence>
<reference evidence="4 5" key="1">
    <citation type="submission" date="2018-11" db="EMBL/GenBank/DDBJ databases">
        <title>Genome assembly of Steccherinum ochraceum LE-BIN_3174, the white-rot fungus of the Steccherinaceae family (The Residual Polyporoid clade, Polyporales, Basidiomycota).</title>
        <authorList>
            <person name="Fedorova T.V."/>
            <person name="Glazunova O.A."/>
            <person name="Landesman E.O."/>
            <person name="Moiseenko K.V."/>
            <person name="Psurtseva N.V."/>
            <person name="Savinova O.S."/>
            <person name="Shakhova N.V."/>
            <person name="Tyazhelova T.V."/>
            <person name="Vasina D.V."/>
        </authorList>
    </citation>
    <scope>NUCLEOTIDE SEQUENCE [LARGE SCALE GENOMIC DNA]</scope>
    <source>
        <strain evidence="4 5">LE-BIN_3174</strain>
    </source>
</reference>
<dbReference type="AlphaFoldDB" id="A0A4R0RCD9"/>
<dbReference type="InterPro" id="IPR050425">
    <property type="entry name" value="NAD(P)_dehydrat-like"/>
</dbReference>
<keyword evidence="5" id="KW-1185">Reference proteome</keyword>
<name>A0A4R0RCD9_9APHY</name>
<protein>
    <submittedName>
        <fullName evidence="4">Methylglyoxal reductase (NADPH-dependent) gre2</fullName>
    </submittedName>
</protein>
<dbReference type="Gene3D" id="3.40.50.720">
    <property type="entry name" value="NAD(P)-binding Rossmann-like Domain"/>
    <property type="match status" value="1"/>
</dbReference>
<dbReference type="GO" id="GO:0016616">
    <property type="term" value="F:oxidoreductase activity, acting on the CH-OH group of donors, NAD or NADP as acceptor"/>
    <property type="evidence" value="ECO:0007669"/>
    <property type="project" value="TreeGrafter"/>
</dbReference>
<dbReference type="InterPro" id="IPR001509">
    <property type="entry name" value="Epimerase_deHydtase"/>
</dbReference>
<keyword evidence="1" id="KW-0560">Oxidoreductase</keyword>
<dbReference type="SUPFAM" id="SSF51735">
    <property type="entry name" value="NAD(P)-binding Rossmann-fold domains"/>
    <property type="match status" value="1"/>
</dbReference>
<evidence type="ECO:0000313" key="4">
    <source>
        <dbReference type="EMBL" id="TCD65710.1"/>
    </source>
</evidence>
<proteinExistence type="inferred from homology"/>
<evidence type="ECO:0000256" key="2">
    <source>
        <dbReference type="ARBA" id="ARBA00023445"/>
    </source>
</evidence>
<evidence type="ECO:0000256" key="1">
    <source>
        <dbReference type="ARBA" id="ARBA00023002"/>
    </source>
</evidence>
<dbReference type="PANTHER" id="PTHR10366:SF564">
    <property type="entry name" value="STEROL-4-ALPHA-CARBOXYLATE 3-DEHYDROGENASE, DECARBOXYLATING"/>
    <property type="match status" value="1"/>
</dbReference>